<dbReference type="Proteomes" id="UP000649617">
    <property type="component" value="Unassembled WGS sequence"/>
</dbReference>
<gene>
    <name evidence="2" type="ORF">SPIL2461_LOCUS20831</name>
</gene>
<dbReference type="GO" id="GO:0035091">
    <property type="term" value="F:phosphatidylinositol binding"/>
    <property type="evidence" value="ECO:0007669"/>
    <property type="project" value="InterPro"/>
</dbReference>
<comment type="caution">
    <text evidence="2">The sequence shown here is derived from an EMBL/GenBank/DDBJ whole genome shotgun (WGS) entry which is preliminary data.</text>
</comment>
<reference evidence="2" key="1">
    <citation type="submission" date="2021-02" db="EMBL/GenBank/DDBJ databases">
        <authorList>
            <person name="Dougan E. K."/>
            <person name="Rhodes N."/>
            <person name="Thang M."/>
            <person name="Chan C."/>
        </authorList>
    </citation>
    <scope>NUCLEOTIDE SEQUENCE</scope>
</reference>
<dbReference type="CDD" id="cd06093">
    <property type="entry name" value="PX_domain"/>
    <property type="match status" value="1"/>
</dbReference>
<proteinExistence type="predicted"/>
<accession>A0A812XK13</accession>
<sequence length="312" mass="34143">MENTHFSAFCTGFDDLEGHVRYIFQVVHIPSGCAWKVHRRYREMLALHEQLAGTATDLPEFPPKALNAWSWILGEDVPVQRVSSFQTYFAQLLARDDLTRRPATQALLGVQRPDPVAVVVSRWRMEPDAFRADVELSVTCDAFSPRETGSSPFSGTIDSPKPVEEFLVFIQGSPSTDPVASARPGEPLWATGLPTGEEMTLEVRAANGIGMSEPTTLSILSPGERALPLSPGVRVRAVWAGDGAVYDAVVKSVPVNNSGYVLLDWLRPAPLSDEKLSCVCEVGDDTAHRMVPRGQVFRQMSDAFVNGSSFPT</sequence>
<organism evidence="2 3">
    <name type="scientific">Symbiodinium pilosum</name>
    <name type="common">Dinoflagellate</name>
    <dbReference type="NCBI Taxonomy" id="2952"/>
    <lineage>
        <taxon>Eukaryota</taxon>
        <taxon>Sar</taxon>
        <taxon>Alveolata</taxon>
        <taxon>Dinophyceae</taxon>
        <taxon>Suessiales</taxon>
        <taxon>Symbiodiniaceae</taxon>
        <taxon>Symbiodinium</taxon>
    </lineage>
</organism>
<dbReference type="InterPro" id="IPR036871">
    <property type="entry name" value="PX_dom_sf"/>
</dbReference>
<evidence type="ECO:0000259" key="1">
    <source>
        <dbReference type="PROSITE" id="PS50195"/>
    </source>
</evidence>
<dbReference type="Gene3D" id="3.30.1520.10">
    <property type="entry name" value="Phox-like domain"/>
    <property type="match status" value="1"/>
</dbReference>
<evidence type="ECO:0000313" key="2">
    <source>
        <dbReference type="EMBL" id="CAE7727381.1"/>
    </source>
</evidence>
<dbReference type="Pfam" id="PF00787">
    <property type="entry name" value="PX"/>
    <property type="match status" value="1"/>
</dbReference>
<dbReference type="InterPro" id="IPR001683">
    <property type="entry name" value="PX_dom"/>
</dbReference>
<dbReference type="SUPFAM" id="SSF64268">
    <property type="entry name" value="PX domain"/>
    <property type="match status" value="1"/>
</dbReference>
<dbReference type="EMBL" id="CAJNIZ010045693">
    <property type="protein sequence ID" value="CAE7727381.1"/>
    <property type="molecule type" value="Genomic_DNA"/>
</dbReference>
<dbReference type="AlphaFoldDB" id="A0A812XK13"/>
<protein>
    <recommendedName>
        <fullName evidence="1">PX domain-containing protein</fullName>
    </recommendedName>
</protein>
<dbReference type="PROSITE" id="PS50195">
    <property type="entry name" value="PX"/>
    <property type="match status" value="1"/>
</dbReference>
<name>A0A812XK13_SYMPI</name>
<feature type="domain" description="PX" evidence="1">
    <location>
        <begin position="1"/>
        <end position="115"/>
    </location>
</feature>
<keyword evidence="3" id="KW-1185">Reference proteome</keyword>
<evidence type="ECO:0000313" key="3">
    <source>
        <dbReference type="Proteomes" id="UP000649617"/>
    </source>
</evidence>
<dbReference type="OrthoDB" id="444392at2759"/>